<comment type="subcellular location">
    <subcellularLocation>
        <location evidence="1">Membrane</location>
        <topology evidence="1">Multi-pass membrane protein</topology>
    </subcellularLocation>
</comment>
<organism evidence="7 8">
    <name type="scientific">Luteimonas padinae</name>
    <dbReference type="NCBI Taxonomy" id="1714359"/>
    <lineage>
        <taxon>Bacteria</taxon>
        <taxon>Pseudomonadati</taxon>
        <taxon>Pseudomonadota</taxon>
        <taxon>Gammaproteobacteria</taxon>
        <taxon>Lysobacterales</taxon>
        <taxon>Lysobacteraceae</taxon>
        <taxon>Luteimonas</taxon>
    </lineage>
</organism>
<evidence type="ECO:0000256" key="2">
    <source>
        <dbReference type="ARBA" id="ARBA00022692"/>
    </source>
</evidence>
<dbReference type="PANTHER" id="PTHR33507:SF3">
    <property type="entry name" value="INNER MEMBRANE PROTEIN YBBJ"/>
    <property type="match status" value="1"/>
</dbReference>
<sequence length="146" mass="15858">MAWTMNTTAWAAIALVLIAAETFIPGAFLLWMGIAAAVVWLLVLLFPGLGVLAQVVLFVALSVVAVLAYLKWGRRRERPSDRPLLNRRAEQHVGRVVALDRAISGGQGRVKIDDAYWLVSGPELEAGTRVRIIAANGMVLEVQAVD</sequence>
<evidence type="ECO:0000256" key="1">
    <source>
        <dbReference type="ARBA" id="ARBA00004141"/>
    </source>
</evidence>
<dbReference type="InterPro" id="IPR052165">
    <property type="entry name" value="Membrane_assoc_protease"/>
</dbReference>
<dbReference type="RefSeq" id="WP_189497201.1">
    <property type="nucleotide sequence ID" value="NZ_BMZT01000006.1"/>
</dbReference>
<proteinExistence type="predicted"/>
<evidence type="ECO:0000256" key="5">
    <source>
        <dbReference type="SAM" id="Phobius"/>
    </source>
</evidence>
<protein>
    <submittedName>
        <fullName evidence="7">NfeD family protein</fullName>
    </submittedName>
</protein>
<dbReference type="EMBL" id="JBHLTF010000030">
    <property type="protein sequence ID" value="MFC0717948.1"/>
    <property type="molecule type" value="Genomic_DNA"/>
</dbReference>
<feature type="transmembrane region" description="Helical" evidence="5">
    <location>
        <begin position="12"/>
        <end position="45"/>
    </location>
</feature>
<dbReference type="InterPro" id="IPR012340">
    <property type="entry name" value="NA-bd_OB-fold"/>
</dbReference>
<feature type="domain" description="NfeD-like C-terminal" evidence="6">
    <location>
        <begin position="90"/>
        <end position="142"/>
    </location>
</feature>
<keyword evidence="2 5" id="KW-0812">Transmembrane</keyword>
<name>A0ABV6SWX9_9GAMM</name>
<keyword evidence="3 5" id="KW-1133">Transmembrane helix</keyword>
<reference evidence="7 8" key="1">
    <citation type="submission" date="2024-09" db="EMBL/GenBank/DDBJ databases">
        <authorList>
            <person name="Sun Q."/>
            <person name="Mori K."/>
        </authorList>
    </citation>
    <scope>NUCLEOTIDE SEQUENCE [LARGE SCALE GENOMIC DNA]</scope>
    <source>
        <strain evidence="7 8">KCTC 52403</strain>
    </source>
</reference>
<keyword evidence="8" id="KW-1185">Reference proteome</keyword>
<feature type="transmembrane region" description="Helical" evidence="5">
    <location>
        <begin position="51"/>
        <end position="70"/>
    </location>
</feature>
<dbReference type="PANTHER" id="PTHR33507">
    <property type="entry name" value="INNER MEMBRANE PROTEIN YBBJ"/>
    <property type="match status" value="1"/>
</dbReference>
<evidence type="ECO:0000256" key="3">
    <source>
        <dbReference type="ARBA" id="ARBA00022989"/>
    </source>
</evidence>
<gene>
    <name evidence="7" type="ORF">ACFFFU_09325</name>
</gene>
<dbReference type="Pfam" id="PF01957">
    <property type="entry name" value="NfeD"/>
    <property type="match status" value="1"/>
</dbReference>
<dbReference type="InterPro" id="IPR002810">
    <property type="entry name" value="NfeD-like_C"/>
</dbReference>
<comment type="caution">
    <text evidence="7">The sequence shown here is derived from an EMBL/GenBank/DDBJ whole genome shotgun (WGS) entry which is preliminary data.</text>
</comment>
<dbReference type="Proteomes" id="UP001589898">
    <property type="component" value="Unassembled WGS sequence"/>
</dbReference>
<evidence type="ECO:0000259" key="6">
    <source>
        <dbReference type="Pfam" id="PF01957"/>
    </source>
</evidence>
<dbReference type="Gene3D" id="2.40.50.140">
    <property type="entry name" value="Nucleic acid-binding proteins"/>
    <property type="match status" value="1"/>
</dbReference>
<evidence type="ECO:0000313" key="7">
    <source>
        <dbReference type="EMBL" id="MFC0717948.1"/>
    </source>
</evidence>
<evidence type="ECO:0000313" key="8">
    <source>
        <dbReference type="Proteomes" id="UP001589898"/>
    </source>
</evidence>
<keyword evidence="4 5" id="KW-0472">Membrane</keyword>
<accession>A0ABV6SWX9</accession>
<evidence type="ECO:0000256" key="4">
    <source>
        <dbReference type="ARBA" id="ARBA00023136"/>
    </source>
</evidence>